<dbReference type="GO" id="GO:0036126">
    <property type="term" value="C:sperm flagellum"/>
    <property type="evidence" value="ECO:0007669"/>
    <property type="project" value="Ensembl"/>
</dbReference>
<dbReference type="STRING" id="60711.ENSCSAP00000011703"/>
<comment type="subcellular location">
    <subcellularLocation>
        <location evidence="1">Cytoplasm</location>
        <location evidence="1">Cytoskeleton</location>
        <location evidence="1">Cilium axoneme</location>
    </subcellularLocation>
</comment>
<accession>A0A0D9RSW4</accession>
<dbReference type="KEGG" id="csab:103239653"/>
<dbReference type="GeneTree" id="ENSGT00940000154745"/>
<dbReference type="OrthoDB" id="546383at2759"/>
<dbReference type="PANTHER" id="PTHR20899">
    <property type="entry name" value="PIERCE HOMOLOG"/>
    <property type="match status" value="1"/>
</dbReference>
<dbReference type="EMBL" id="AQIB01148093">
    <property type="status" value="NOT_ANNOTATED_CDS"/>
    <property type="molecule type" value="Genomic_DNA"/>
</dbReference>
<dbReference type="AlphaFoldDB" id="A0A0D9RSW4"/>
<reference evidence="8" key="2">
    <citation type="submission" date="2025-08" db="UniProtKB">
        <authorList>
            <consortium name="Ensembl"/>
        </authorList>
    </citation>
    <scope>IDENTIFICATION</scope>
</reference>
<evidence type="ECO:0000256" key="6">
    <source>
        <dbReference type="ARBA" id="ARBA00046397"/>
    </source>
</evidence>
<keyword evidence="4" id="KW-0966">Cell projection</keyword>
<evidence type="ECO:0000256" key="1">
    <source>
        <dbReference type="ARBA" id="ARBA00004430"/>
    </source>
</evidence>
<sequence>MAEESPRACAEPVEPKATAPPERTSDYYRVSADLPGRFNNPGWFRGYRTQKAISVYRTSNQAYGSRAPTVHEMPKVFYPNSNKFSQQLAAGGMFRNNTLNVYLEKSVVTGPDNYITSCDRLNFHPSYNINRPSICN</sequence>
<evidence type="ECO:0000256" key="2">
    <source>
        <dbReference type="ARBA" id="ARBA00022490"/>
    </source>
</evidence>
<dbReference type="GeneID" id="103239653"/>
<dbReference type="GO" id="GO:0160111">
    <property type="term" value="C:axonemal A tubule inner sheath"/>
    <property type="evidence" value="ECO:0007669"/>
    <property type="project" value="Ensembl"/>
</dbReference>
<dbReference type="BioGRID-ORCS" id="103239653">
    <property type="hits" value="0 hits in 6 CRISPR screens"/>
</dbReference>
<comment type="similarity">
    <text evidence="5">Belongs to the PIERCE1 family.</text>
</comment>
<dbReference type="GO" id="GO:0071494">
    <property type="term" value="P:cellular response to UV-C"/>
    <property type="evidence" value="ECO:0007669"/>
    <property type="project" value="Ensembl"/>
</dbReference>
<dbReference type="PANTHER" id="PTHR20899:SF1">
    <property type="entry name" value="PIERCER OF MICROTUBULE WALL 1 PROTEIN"/>
    <property type="match status" value="1"/>
</dbReference>
<reference evidence="8" key="3">
    <citation type="submission" date="2025-09" db="UniProtKB">
        <authorList>
            <consortium name="Ensembl"/>
        </authorList>
    </citation>
    <scope>IDENTIFICATION</scope>
</reference>
<dbReference type="RefSeq" id="XP_008003897.1">
    <property type="nucleotide sequence ID" value="XM_008005706.3"/>
</dbReference>
<dbReference type="GO" id="GO:0006974">
    <property type="term" value="P:DNA damage response"/>
    <property type="evidence" value="ECO:0007669"/>
    <property type="project" value="Ensembl"/>
</dbReference>
<dbReference type="GO" id="GO:0035082">
    <property type="term" value="P:axoneme assembly"/>
    <property type="evidence" value="ECO:0007669"/>
    <property type="project" value="Ensembl"/>
</dbReference>
<keyword evidence="9" id="KW-1185">Reference proteome</keyword>
<dbReference type="InterPro" id="IPR026507">
    <property type="entry name" value="PIRC1/2"/>
</dbReference>
<proteinExistence type="inferred from homology"/>
<reference evidence="8 9" key="1">
    <citation type="submission" date="2014-03" db="EMBL/GenBank/DDBJ databases">
        <authorList>
            <person name="Warren W."/>
            <person name="Wilson R.K."/>
        </authorList>
    </citation>
    <scope>NUCLEOTIDE SEQUENCE</scope>
</reference>
<gene>
    <name evidence="8" type="primary">PIERCE1</name>
</gene>
<evidence type="ECO:0000256" key="5">
    <source>
        <dbReference type="ARBA" id="ARBA00038014"/>
    </source>
</evidence>
<dbReference type="GO" id="GO:0061966">
    <property type="term" value="P:establishment of left/right asymmetry"/>
    <property type="evidence" value="ECO:0007669"/>
    <property type="project" value="Ensembl"/>
</dbReference>
<organism evidence="8 9">
    <name type="scientific">Chlorocebus sabaeus</name>
    <name type="common">Green monkey</name>
    <name type="synonym">Simia sabaea</name>
    <dbReference type="NCBI Taxonomy" id="60711"/>
    <lineage>
        <taxon>Eukaryota</taxon>
        <taxon>Metazoa</taxon>
        <taxon>Chordata</taxon>
        <taxon>Craniata</taxon>
        <taxon>Vertebrata</taxon>
        <taxon>Euteleostomi</taxon>
        <taxon>Mammalia</taxon>
        <taxon>Eutheria</taxon>
        <taxon>Euarchontoglires</taxon>
        <taxon>Primates</taxon>
        <taxon>Haplorrhini</taxon>
        <taxon>Catarrhini</taxon>
        <taxon>Cercopithecidae</taxon>
        <taxon>Cercopithecinae</taxon>
        <taxon>Chlorocebus</taxon>
    </lineage>
</organism>
<dbReference type="Bgee" id="ENSCSAG00000015618">
    <property type="expression patterns" value="Expressed in pituitary gland and 5 other cell types or tissues"/>
</dbReference>
<evidence type="ECO:0000313" key="8">
    <source>
        <dbReference type="Ensembl" id="ENSCSAP00000011703.1"/>
    </source>
</evidence>
<evidence type="ECO:0000256" key="4">
    <source>
        <dbReference type="ARBA" id="ARBA00023273"/>
    </source>
</evidence>
<evidence type="ECO:0000256" key="7">
    <source>
        <dbReference type="SAM" id="MobiDB-lite"/>
    </source>
</evidence>
<keyword evidence="2" id="KW-0963">Cytoplasm</keyword>
<dbReference type="GO" id="GO:0030317">
    <property type="term" value="P:flagellated sperm motility"/>
    <property type="evidence" value="ECO:0007669"/>
    <property type="project" value="Ensembl"/>
</dbReference>
<dbReference type="GO" id="GO:0005634">
    <property type="term" value="C:nucleus"/>
    <property type="evidence" value="ECO:0007669"/>
    <property type="project" value="Ensembl"/>
</dbReference>
<comment type="subunit">
    <text evidence="6">Microtubule inner protein component of sperm flagellar doublet microtubules. Interacts with CFAP53, ODAD1 and ODAD3; the interactions link the outer dynein arms docking complex (ODA-DC) to the internal microtubule inner proteins (MIP) in cilium axoneme.</text>
</comment>
<evidence type="ECO:0000313" key="9">
    <source>
        <dbReference type="Proteomes" id="UP000029965"/>
    </source>
</evidence>
<dbReference type="Pfam" id="PF14892">
    <property type="entry name" value="PIRC1_2"/>
    <property type="match status" value="1"/>
</dbReference>
<name>A0A0D9RSW4_CHLSB</name>
<dbReference type="eggNOG" id="ENOG502S22V">
    <property type="taxonomic scope" value="Eukaryota"/>
</dbReference>
<dbReference type="CTD" id="138162"/>
<evidence type="ECO:0000256" key="3">
    <source>
        <dbReference type="ARBA" id="ARBA00023212"/>
    </source>
</evidence>
<dbReference type="OMA" id="MFRNNTF"/>
<protein>
    <submittedName>
        <fullName evidence="8">Piercer of microtubule wall 1</fullName>
    </submittedName>
</protein>
<dbReference type="Ensembl" id="ENSCSAT00000013713.1">
    <property type="protein sequence ID" value="ENSCSAP00000011703.1"/>
    <property type="gene ID" value="ENSCSAG00000015618.1"/>
</dbReference>
<keyword evidence="3" id="KW-0206">Cytoskeleton</keyword>
<dbReference type="Proteomes" id="UP000029965">
    <property type="component" value="Chromosome 12"/>
</dbReference>
<dbReference type="GO" id="GO:0010468">
    <property type="term" value="P:regulation of gene expression"/>
    <property type="evidence" value="ECO:0007669"/>
    <property type="project" value="Ensembl"/>
</dbReference>
<feature type="region of interest" description="Disordered" evidence="7">
    <location>
        <begin position="1"/>
        <end position="25"/>
    </location>
</feature>